<evidence type="ECO:0000256" key="1">
    <source>
        <dbReference type="ARBA" id="ARBA00004653"/>
    </source>
</evidence>
<dbReference type="Gramene" id="TRITD3Av1G272690.4">
    <property type="protein sequence ID" value="TRITD3Av1G272690.4"/>
    <property type="gene ID" value="TRITD3Av1G272690"/>
</dbReference>
<evidence type="ECO:0000256" key="9">
    <source>
        <dbReference type="ARBA" id="ARBA00051800"/>
    </source>
</evidence>
<evidence type="ECO:0000256" key="2">
    <source>
        <dbReference type="ARBA" id="ARBA00022676"/>
    </source>
</evidence>
<reference evidence="14 15" key="1">
    <citation type="submission" date="2017-09" db="EMBL/GenBank/DDBJ databases">
        <authorList>
            <consortium name="International Durum Wheat Genome Sequencing Consortium (IDWGSC)"/>
            <person name="Milanesi L."/>
        </authorList>
    </citation>
    <scope>NUCLEOTIDE SEQUENCE [LARGE SCALE GENOMIC DNA]</scope>
    <source>
        <strain evidence="15">cv. Svevo</strain>
    </source>
</reference>
<dbReference type="Proteomes" id="UP000324705">
    <property type="component" value="Chromosome 3A"/>
</dbReference>
<keyword evidence="7 12" id="KW-0472">Membrane</keyword>
<comment type="catalytic activity">
    <reaction evidence="9">
        <text>GDP-mannose + (glucomannan)n = GDP + (glucomannan)n+1.</text>
        <dbReference type="EC" id="2.4.1.32"/>
    </reaction>
</comment>
<evidence type="ECO:0000313" key="14">
    <source>
        <dbReference type="EMBL" id="VAH69505.1"/>
    </source>
</evidence>
<dbReference type="InterPro" id="IPR029044">
    <property type="entry name" value="Nucleotide-diphossugar_trans"/>
</dbReference>
<dbReference type="SUPFAM" id="SSF53448">
    <property type="entry name" value="Nucleotide-diphospho-sugar transferases"/>
    <property type="match status" value="1"/>
</dbReference>
<proteinExistence type="inferred from homology"/>
<evidence type="ECO:0000256" key="12">
    <source>
        <dbReference type="SAM" id="Phobius"/>
    </source>
</evidence>
<dbReference type="Pfam" id="PF13632">
    <property type="entry name" value="Glyco_trans_2_3"/>
    <property type="match status" value="1"/>
</dbReference>
<evidence type="ECO:0000313" key="15">
    <source>
        <dbReference type="Proteomes" id="UP000324705"/>
    </source>
</evidence>
<evidence type="ECO:0000259" key="13">
    <source>
        <dbReference type="Pfam" id="PF13632"/>
    </source>
</evidence>
<feature type="transmembrane region" description="Helical" evidence="12">
    <location>
        <begin position="50"/>
        <end position="76"/>
    </location>
</feature>
<dbReference type="GO" id="GO:0051753">
    <property type="term" value="F:mannan synthase activity"/>
    <property type="evidence" value="ECO:0007669"/>
    <property type="project" value="TreeGrafter"/>
</dbReference>
<keyword evidence="8" id="KW-0961">Cell wall biogenesis/degradation</keyword>
<evidence type="ECO:0000256" key="10">
    <source>
        <dbReference type="ARBA" id="ARBA00060879"/>
    </source>
</evidence>
<evidence type="ECO:0000256" key="3">
    <source>
        <dbReference type="ARBA" id="ARBA00022679"/>
    </source>
</evidence>
<dbReference type="GO" id="GO:0047259">
    <property type="term" value="F:glucomannan 4-beta-mannosyltransferase activity"/>
    <property type="evidence" value="ECO:0007669"/>
    <property type="project" value="UniProtKB-EC"/>
</dbReference>
<dbReference type="FunFam" id="3.90.550.10:FF:000015">
    <property type="entry name" value="Glucomannan 4-beta-mannosyltransferase 9"/>
    <property type="match status" value="1"/>
</dbReference>
<dbReference type="AlphaFoldDB" id="A0A9R0VSM0"/>
<evidence type="ECO:0000256" key="5">
    <source>
        <dbReference type="ARBA" id="ARBA00022989"/>
    </source>
</evidence>
<organism evidence="14 15">
    <name type="scientific">Triticum turgidum subsp. durum</name>
    <name type="common">Durum wheat</name>
    <name type="synonym">Triticum durum</name>
    <dbReference type="NCBI Taxonomy" id="4567"/>
    <lineage>
        <taxon>Eukaryota</taxon>
        <taxon>Viridiplantae</taxon>
        <taxon>Streptophyta</taxon>
        <taxon>Embryophyta</taxon>
        <taxon>Tracheophyta</taxon>
        <taxon>Spermatophyta</taxon>
        <taxon>Magnoliopsida</taxon>
        <taxon>Liliopsida</taxon>
        <taxon>Poales</taxon>
        <taxon>Poaceae</taxon>
        <taxon>BOP clade</taxon>
        <taxon>Pooideae</taxon>
        <taxon>Triticodae</taxon>
        <taxon>Triticeae</taxon>
        <taxon>Triticinae</taxon>
        <taxon>Triticum</taxon>
    </lineage>
</organism>
<accession>A0A9R0VSM0</accession>
<dbReference type="EMBL" id="LT934115">
    <property type="protein sequence ID" value="VAH69505.1"/>
    <property type="molecule type" value="Genomic_DNA"/>
</dbReference>
<dbReference type="CDD" id="cd06437">
    <property type="entry name" value="CESA_CaSu_A2"/>
    <property type="match status" value="1"/>
</dbReference>
<dbReference type="GO" id="GO:0000139">
    <property type="term" value="C:Golgi membrane"/>
    <property type="evidence" value="ECO:0007669"/>
    <property type="project" value="UniProtKB-SubCell"/>
</dbReference>
<dbReference type="PANTHER" id="PTHR32044">
    <property type="entry name" value="GLUCOMANNAN 4-BETA-MANNOSYLTRANSFERASE 9"/>
    <property type="match status" value="1"/>
</dbReference>
<keyword evidence="6" id="KW-0333">Golgi apparatus</keyword>
<gene>
    <name evidence="14" type="ORF">TRITD_3Av1G272690</name>
</gene>
<evidence type="ECO:0000256" key="11">
    <source>
        <dbReference type="ARBA" id="ARBA00066505"/>
    </source>
</evidence>
<sequence length="560" mass="63399">MAGAGEEFMASAAGVWAELPVRVDWAAVAAQCAWAGAQARAFLVVPAIRLLLVLSLTMTVMILLEKIFVAAVCFAAKAFGHKPERRYQWRPIAASACKTGGVDEEASVGGGSSAFPVVLVQIPMYNEREVYKLSIGAACALEWPSDRVVIQVLDDSTDPAVKDLVEIECQRWKGKGVNIKYEVRGNRKGYKAGALKEGLKHDYVQECEFIAMFDADFQPESDFLLRTVPFLVHNPDIALVQTRWKFVNSDECLLTRFQEMSLDYHFKFEQEAGSIVYSFFGFNGTAGVWRISAIDDAGGWKDRTTVEDMDLAVRTALKGWKFVYVGAVKVRSELPSTFKAYRFQQHRWSCGPANLFKKMLVEILENKKVSFWSKLHLLYDFFFVGKIAAHTVTFIYYCFAIPLSVFFPEIQIPLWGVVYVPTVITLCKALGSPSSFHLVILWVLFENVMSLHRIKAAVTGLLDAGRVNEWVVTEKLGDANKTKPAMEALDAVKVIDVELATPLVPKLKKRRIKLWDKVQLLRDFCWNLHNYMWFLRFVLCKQRVLHLPLHSRPSIPRCRF</sequence>
<protein>
    <recommendedName>
        <fullName evidence="11">glucomannan 4-beta-mannosyltransferase</fullName>
        <ecNumber evidence="11">2.4.1.32</ecNumber>
    </recommendedName>
</protein>
<name>A0A9R0VSM0_TRITD</name>
<keyword evidence="4 12" id="KW-0812">Transmembrane</keyword>
<dbReference type="PANTHER" id="PTHR32044:SF58">
    <property type="entry name" value="GLUCOMANNAN 4-BETA-MANNOSYLTRANSFERASE 11-RELATED"/>
    <property type="match status" value="1"/>
</dbReference>
<evidence type="ECO:0000256" key="6">
    <source>
        <dbReference type="ARBA" id="ARBA00023034"/>
    </source>
</evidence>
<comment type="similarity">
    <text evidence="10">Belongs to the glycosyltransferase 2 family. Plant cellulose synthase-like A subfamily.</text>
</comment>
<feature type="domain" description="Glycosyltransferase 2-like" evidence="13">
    <location>
        <begin position="210"/>
        <end position="413"/>
    </location>
</feature>
<keyword evidence="2" id="KW-0328">Glycosyltransferase</keyword>
<dbReference type="GO" id="GO:0071555">
    <property type="term" value="P:cell wall organization"/>
    <property type="evidence" value="ECO:0007669"/>
    <property type="project" value="UniProtKB-KW"/>
</dbReference>
<dbReference type="Gene3D" id="3.90.550.10">
    <property type="entry name" value="Spore Coat Polysaccharide Biosynthesis Protein SpsA, Chain A"/>
    <property type="match status" value="1"/>
</dbReference>
<comment type="subcellular location">
    <subcellularLocation>
        <location evidence="1">Golgi apparatus membrane</location>
        <topology evidence="1">Multi-pass membrane protein</topology>
    </subcellularLocation>
</comment>
<dbReference type="EC" id="2.4.1.32" evidence="11"/>
<evidence type="ECO:0000256" key="7">
    <source>
        <dbReference type="ARBA" id="ARBA00023136"/>
    </source>
</evidence>
<keyword evidence="15" id="KW-1185">Reference proteome</keyword>
<keyword evidence="5 12" id="KW-1133">Transmembrane helix</keyword>
<evidence type="ECO:0000256" key="4">
    <source>
        <dbReference type="ARBA" id="ARBA00022692"/>
    </source>
</evidence>
<dbReference type="InterPro" id="IPR001173">
    <property type="entry name" value="Glyco_trans_2-like"/>
</dbReference>
<keyword evidence="3" id="KW-0808">Transferase</keyword>
<evidence type="ECO:0000256" key="8">
    <source>
        <dbReference type="ARBA" id="ARBA00023316"/>
    </source>
</evidence>